<keyword evidence="12" id="KW-1185">Reference proteome</keyword>
<comment type="subcellular location">
    <subcellularLocation>
        <location evidence="1">Cell membrane</location>
        <topology evidence="1">Multi-pass membrane protein</topology>
    </subcellularLocation>
</comment>
<evidence type="ECO:0000256" key="5">
    <source>
        <dbReference type="ARBA" id="ARBA00022989"/>
    </source>
</evidence>
<dbReference type="Pfam" id="PF00999">
    <property type="entry name" value="Na_H_Exchanger"/>
    <property type="match status" value="1"/>
</dbReference>
<feature type="transmembrane region" description="Helical" evidence="8">
    <location>
        <begin position="181"/>
        <end position="205"/>
    </location>
</feature>
<feature type="transmembrane region" description="Helical" evidence="8">
    <location>
        <begin position="88"/>
        <end position="110"/>
    </location>
</feature>
<dbReference type="AlphaFoldDB" id="A0AA96F1Z2"/>
<keyword evidence="2" id="KW-0813">Transport</keyword>
<feature type="transmembrane region" description="Helical" evidence="8">
    <location>
        <begin position="336"/>
        <end position="354"/>
    </location>
</feature>
<organism evidence="11 12">
    <name type="scientific">Flavobacterium capsici</name>
    <dbReference type="NCBI Taxonomy" id="3075618"/>
    <lineage>
        <taxon>Bacteria</taxon>
        <taxon>Pseudomonadati</taxon>
        <taxon>Bacteroidota</taxon>
        <taxon>Flavobacteriia</taxon>
        <taxon>Flavobacteriales</taxon>
        <taxon>Flavobacteriaceae</taxon>
        <taxon>Flavobacterium</taxon>
    </lineage>
</organism>
<evidence type="ECO:0000256" key="6">
    <source>
        <dbReference type="ARBA" id="ARBA00023065"/>
    </source>
</evidence>
<gene>
    <name evidence="11" type="ORF">RN605_11275</name>
    <name evidence="10" type="ORF">RN608_04105</name>
</gene>
<dbReference type="InterPro" id="IPR006153">
    <property type="entry name" value="Cation/H_exchanger_TM"/>
</dbReference>
<feature type="transmembrane region" description="Helical" evidence="8">
    <location>
        <begin position="308"/>
        <end position="329"/>
    </location>
</feature>
<dbReference type="EMBL" id="CP134890">
    <property type="protein sequence ID" value="WNM21257.1"/>
    <property type="molecule type" value="Genomic_DNA"/>
</dbReference>
<sequence length="392" mass="44191">MIGSIVITICALLLLAYFFDLTSSRTKIPSIILLLVLGWFVKQITEILHINIPSLEVALPVLGNLGLILIVLEGSLELELKKENYPIIAKSAIIALLPMVVMSFGIAYAFYYFDPLLSYKSALANAIPLGVISSSVAISSVKNLNPTNKEIITYESSMSDVLGVIFFNFVTLNPTIEASTFGYFFLDLVIILVVSFVATIGLAFLLSKIKHHVKFAPIIILLIMIYFISKLYHLPALVFILLFGLLIGNLDEMKNLKFVQRFHPEILNKEVQKFKELNIEFTFLIRTLFFILFGYLIKTSEVLNTDTILWAIGITAFIFILRAIFLKVVRLPLKPLFFIAPRGLITILLFLTIPLTQRSQFMNNSLIIQVILLTVIVMMVGLMFNKKEKLES</sequence>
<dbReference type="KEGG" id="fcj:RN605_11275"/>
<keyword evidence="6" id="KW-0406">Ion transport</keyword>
<reference evidence="11 12" key="1">
    <citation type="submission" date="2023-09" db="EMBL/GenBank/DDBJ databases">
        <title>Flavobacterium sp. a novel bacteria isolate from Pepper rhizosphere.</title>
        <authorList>
            <person name="Peng Y."/>
            <person name="Lee J."/>
        </authorList>
    </citation>
    <scope>NUCLEOTIDE SEQUENCE [LARGE SCALE GENOMIC DNA]</scope>
    <source>
        <strain evidence="10">PMR2A8</strain>
        <strain evidence="11 12">PMTSA4</strain>
    </source>
</reference>
<feature type="transmembrane region" description="Helical" evidence="8">
    <location>
        <begin position="234"/>
        <end position="251"/>
    </location>
</feature>
<evidence type="ECO:0000313" key="11">
    <source>
        <dbReference type="EMBL" id="WNM21257.1"/>
    </source>
</evidence>
<evidence type="ECO:0000256" key="7">
    <source>
        <dbReference type="ARBA" id="ARBA00023136"/>
    </source>
</evidence>
<name>A0AA96F1Z2_9FLAO</name>
<dbReference type="PANTHER" id="PTHR32507:SF0">
    <property type="entry name" value="NA(+)_H(+) ANTIPORTER 2-RELATED"/>
    <property type="match status" value="1"/>
</dbReference>
<feature type="transmembrane region" description="Helical" evidence="8">
    <location>
        <begin position="28"/>
        <end position="45"/>
    </location>
</feature>
<keyword evidence="7 8" id="KW-0472">Membrane</keyword>
<evidence type="ECO:0000256" key="4">
    <source>
        <dbReference type="ARBA" id="ARBA00022692"/>
    </source>
</evidence>
<dbReference type="GO" id="GO:0015297">
    <property type="term" value="F:antiporter activity"/>
    <property type="evidence" value="ECO:0007669"/>
    <property type="project" value="UniProtKB-KW"/>
</dbReference>
<evidence type="ECO:0000313" key="10">
    <source>
        <dbReference type="EMBL" id="WNM19868.1"/>
    </source>
</evidence>
<feature type="transmembrane region" description="Helical" evidence="8">
    <location>
        <begin position="122"/>
        <end position="141"/>
    </location>
</feature>
<feature type="transmembrane region" description="Helical" evidence="8">
    <location>
        <begin position="277"/>
        <end position="296"/>
    </location>
</feature>
<dbReference type="EMBL" id="CP134878">
    <property type="protein sequence ID" value="WNM19868.1"/>
    <property type="molecule type" value="Genomic_DNA"/>
</dbReference>
<evidence type="ECO:0000313" key="12">
    <source>
        <dbReference type="Proteomes" id="UP001304515"/>
    </source>
</evidence>
<keyword evidence="3" id="KW-0050">Antiport</keyword>
<feature type="transmembrane region" description="Helical" evidence="8">
    <location>
        <begin position="212"/>
        <end position="228"/>
    </location>
</feature>
<proteinExistence type="predicted"/>
<dbReference type="RefSeq" id="WP_313324870.1">
    <property type="nucleotide sequence ID" value="NZ_CP134878.1"/>
</dbReference>
<accession>A0AA96EZ12</accession>
<dbReference type="GO" id="GO:0005886">
    <property type="term" value="C:plasma membrane"/>
    <property type="evidence" value="ECO:0007669"/>
    <property type="project" value="UniProtKB-SubCell"/>
</dbReference>
<feature type="transmembrane region" description="Helical" evidence="8">
    <location>
        <begin position="366"/>
        <end position="384"/>
    </location>
</feature>
<feature type="transmembrane region" description="Helical" evidence="8">
    <location>
        <begin position="57"/>
        <end position="76"/>
    </location>
</feature>
<evidence type="ECO:0000256" key="3">
    <source>
        <dbReference type="ARBA" id="ARBA00022449"/>
    </source>
</evidence>
<dbReference type="PANTHER" id="PTHR32507">
    <property type="entry name" value="NA(+)/H(+) ANTIPORTER 1"/>
    <property type="match status" value="1"/>
</dbReference>
<protein>
    <submittedName>
        <fullName evidence="11">Cation:proton antiporter</fullName>
    </submittedName>
</protein>
<evidence type="ECO:0000259" key="9">
    <source>
        <dbReference type="Pfam" id="PF00999"/>
    </source>
</evidence>
<evidence type="ECO:0000256" key="1">
    <source>
        <dbReference type="ARBA" id="ARBA00004651"/>
    </source>
</evidence>
<evidence type="ECO:0000256" key="2">
    <source>
        <dbReference type="ARBA" id="ARBA00022448"/>
    </source>
</evidence>
<dbReference type="Proteomes" id="UP001304515">
    <property type="component" value="Chromosome"/>
</dbReference>
<dbReference type="GO" id="GO:1902600">
    <property type="term" value="P:proton transmembrane transport"/>
    <property type="evidence" value="ECO:0007669"/>
    <property type="project" value="InterPro"/>
</dbReference>
<feature type="domain" description="Cation/H+ exchanger transmembrane" evidence="9">
    <location>
        <begin position="12"/>
        <end position="382"/>
    </location>
</feature>
<keyword evidence="4 8" id="KW-0812">Transmembrane</keyword>
<keyword evidence="5 8" id="KW-1133">Transmembrane helix</keyword>
<evidence type="ECO:0000256" key="8">
    <source>
        <dbReference type="SAM" id="Phobius"/>
    </source>
</evidence>
<accession>A0AA96F1Z2</accession>